<feature type="coiled-coil region" evidence="1">
    <location>
        <begin position="209"/>
        <end position="236"/>
    </location>
</feature>
<proteinExistence type="predicted"/>
<evidence type="ECO:0000313" key="4">
    <source>
        <dbReference type="Proteomes" id="UP001597314"/>
    </source>
</evidence>
<evidence type="ECO:0000313" key="3">
    <source>
        <dbReference type="EMBL" id="MFD2185115.1"/>
    </source>
</evidence>
<sequence length="893" mass="94976">MIITHLAVSGVGRFRTRHVVRGLGAGLNLLCAPNEAGKSTLFRALTLALFARHGSKTEEIRRLETLGAELPACVEVGFQRGGAEFLLKKSFLRATGAKLLKNGALVADGRAADEAVWTALDLSPGTSAAEEAAFGLLWVRQGQSFTPATPSDGTRALLSRVIEAEVGEVLGGERGERVLKSVTDQLALDETARGQPKVGGAWKAALDRRAEAEATLASLRATLAGLEADRTALADKLRERDMLADPAEIARQKSDRDAALAERDQSVKAEQAAQQAETEVAQRELALDRARKSHEELIGLDQRIAKTRDKIATLTRRVAEQADARAAQAARLATQEQAFAALAKELAAAERTVDRARRQEIAAREAERVAELSTRLGQARELREAIARIRHLITTIAVPADAIQAIETAMQALDAARARAEAKAPRVRITVAPAGRGRITCADATVDGTRDVAAVTPLTIAVGDLATIEVVPAASDDDAAIDAARQALDTALRTAGVASLAEAHERRAKVADLQTEGRGLAAELAAIAPVPAKGAKEDGIAALERALAEAQASLDAGVAAGLDGTALPDRDALVRARVEAEAARDRLRRAHADAQSAVLAARSETEAETLRLQAAQLDLADQQGKLAEDLAICPDDRRVDRLARLAADAAQARAGFEAAAARAKELRAAVPTADSRVALEARVKRLTQAIDGREKRLAEVEREIANLQGRVATRGGEGLGEREAETAETLALAETEVAAIERRLAALRLLRDTLTESRRAARDSYLGPVKTAMRPYLHALFPGAEAALDTGFSIDALTRAGAGEPFTQLSDGTREQVAIIVRLALGRLLAERGQAVPVVLDDSLVFSDDDRIERMFDVLTQAAEKQQMIVLTCRSRAFLNCGGRALTIEPDEG</sequence>
<feature type="coiled-coil region" evidence="1">
    <location>
        <begin position="570"/>
        <end position="597"/>
    </location>
</feature>
<dbReference type="InterPro" id="IPR038729">
    <property type="entry name" value="Rad50/SbcC_AAA"/>
</dbReference>
<organism evidence="3 4">
    <name type="scientific">Rhodoplanes azumiensis</name>
    <dbReference type="NCBI Taxonomy" id="1897628"/>
    <lineage>
        <taxon>Bacteria</taxon>
        <taxon>Pseudomonadati</taxon>
        <taxon>Pseudomonadota</taxon>
        <taxon>Alphaproteobacteria</taxon>
        <taxon>Hyphomicrobiales</taxon>
        <taxon>Nitrobacteraceae</taxon>
        <taxon>Rhodoplanes</taxon>
    </lineage>
</organism>
<evidence type="ECO:0000259" key="2">
    <source>
        <dbReference type="Pfam" id="PF13476"/>
    </source>
</evidence>
<feature type="coiled-coil region" evidence="1">
    <location>
        <begin position="332"/>
        <end position="366"/>
    </location>
</feature>
<protein>
    <submittedName>
        <fullName evidence="3">AAA family ATPase</fullName>
    </submittedName>
</protein>
<dbReference type="Gene3D" id="3.40.50.300">
    <property type="entry name" value="P-loop containing nucleotide triphosphate hydrolases"/>
    <property type="match status" value="2"/>
</dbReference>
<dbReference type="PANTHER" id="PTHR41259">
    <property type="entry name" value="DOUBLE-STRAND BREAK REPAIR RAD50 ATPASE, PUTATIVE-RELATED"/>
    <property type="match status" value="1"/>
</dbReference>
<reference evidence="4" key="1">
    <citation type="journal article" date="2019" name="Int. J. Syst. Evol. Microbiol.">
        <title>The Global Catalogue of Microorganisms (GCM) 10K type strain sequencing project: providing services to taxonomists for standard genome sequencing and annotation.</title>
        <authorList>
            <consortium name="The Broad Institute Genomics Platform"/>
            <consortium name="The Broad Institute Genome Sequencing Center for Infectious Disease"/>
            <person name="Wu L."/>
            <person name="Ma J."/>
        </authorList>
    </citation>
    <scope>NUCLEOTIDE SEQUENCE [LARGE SCALE GENOMIC DNA]</scope>
    <source>
        <strain evidence="4">CGMCC 1.6774</strain>
    </source>
</reference>
<dbReference type="Pfam" id="PF13476">
    <property type="entry name" value="AAA_23"/>
    <property type="match status" value="1"/>
</dbReference>
<keyword evidence="4" id="KW-1185">Reference proteome</keyword>
<dbReference type="InterPro" id="IPR027417">
    <property type="entry name" value="P-loop_NTPase"/>
</dbReference>
<dbReference type="EMBL" id="JBHUIW010000055">
    <property type="protein sequence ID" value="MFD2185115.1"/>
    <property type="molecule type" value="Genomic_DNA"/>
</dbReference>
<feature type="domain" description="Rad50/SbcC-type AAA" evidence="2">
    <location>
        <begin position="9"/>
        <end position="82"/>
    </location>
</feature>
<comment type="caution">
    <text evidence="3">The sequence shown here is derived from an EMBL/GenBank/DDBJ whole genome shotgun (WGS) entry which is preliminary data.</text>
</comment>
<keyword evidence="1" id="KW-0175">Coiled coil</keyword>
<dbReference type="PANTHER" id="PTHR41259:SF1">
    <property type="entry name" value="DOUBLE-STRAND BREAK REPAIR RAD50 ATPASE, PUTATIVE-RELATED"/>
    <property type="match status" value="1"/>
</dbReference>
<accession>A0ABW5ASD0</accession>
<dbReference type="RefSeq" id="WP_378480233.1">
    <property type="nucleotide sequence ID" value="NZ_JBHUIW010000055.1"/>
</dbReference>
<name>A0ABW5ASD0_9BRAD</name>
<evidence type="ECO:0000256" key="1">
    <source>
        <dbReference type="SAM" id="Coils"/>
    </source>
</evidence>
<dbReference type="SUPFAM" id="SSF52540">
    <property type="entry name" value="P-loop containing nucleoside triphosphate hydrolases"/>
    <property type="match status" value="1"/>
</dbReference>
<dbReference type="Proteomes" id="UP001597314">
    <property type="component" value="Unassembled WGS sequence"/>
</dbReference>
<feature type="coiled-coil region" evidence="1">
    <location>
        <begin position="676"/>
        <end position="750"/>
    </location>
</feature>
<gene>
    <name evidence="3" type="ORF">ACFSOX_23425</name>
</gene>